<dbReference type="Pfam" id="PF04290">
    <property type="entry name" value="DctQ"/>
    <property type="match status" value="1"/>
</dbReference>
<evidence type="ECO:0000256" key="8">
    <source>
        <dbReference type="ARBA" id="ARBA00038436"/>
    </source>
</evidence>
<dbReference type="InterPro" id="IPR007387">
    <property type="entry name" value="TRAP_DctQ"/>
</dbReference>
<feature type="transmembrane region" description="Helical" evidence="9">
    <location>
        <begin position="56"/>
        <end position="79"/>
    </location>
</feature>
<dbReference type="PANTHER" id="PTHR35011:SF4">
    <property type="entry name" value="SLL1102 PROTEIN"/>
    <property type="match status" value="1"/>
</dbReference>
<dbReference type="PANTHER" id="PTHR35011">
    <property type="entry name" value="2,3-DIKETO-L-GULONATE TRAP TRANSPORTER SMALL PERMEASE PROTEIN YIAM"/>
    <property type="match status" value="1"/>
</dbReference>
<keyword evidence="5 9" id="KW-0812">Transmembrane</keyword>
<evidence type="ECO:0000256" key="5">
    <source>
        <dbReference type="ARBA" id="ARBA00022692"/>
    </source>
</evidence>
<evidence type="ECO:0000313" key="11">
    <source>
        <dbReference type="EMBL" id="AKN39493.1"/>
    </source>
</evidence>
<comment type="subunit">
    <text evidence="9">The complex comprises the extracytoplasmic solute receptor protein and the two transmembrane proteins.</text>
</comment>
<organism evidence="11">
    <name type="scientific">Vibrio genomosp. F6</name>
    <dbReference type="NCBI Taxonomy" id="723172"/>
    <lineage>
        <taxon>Bacteria</taxon>
        <taxon>Pseudomonadati</taxon>
        <taxon>Pseudomonadota</taxon>
        <taxon>Gammaproteobacteria</taxon>
        <taxon>Vibrionales</taxon>
        <taxon>Vibrionaceae</taxon>
        <taxon>Vibrio</taxon>
    </lineage>
</organism>
<evidence type="ECO:0000256" key="9">
    <source>
        <dbReference type="RuleBase" id="RU369079"/>
    </source>
</evidence>
<dbReference type="AlphaFoldDB" id="A0A0H3ZSY2"/>
<comment type="subcellular location">
    <subcellularLocation>
        <location evidence="1 9">Cell inner membrane</location>
        <topology evidence="1 9">Multi-pass membrane protein</topology>
    </subcellularLocation>
</comment>
<evidence type="ECO:0000259" key="10">
    <source>
        <dbReference type="Pfam" id="PF04290"/>
    </source>
</evidence>
<dbReference type="InterPro" id="IPR055348">
    <property type="entry name" value="DctQ"/>
</dbReference>
<evidence type="ECO:0000256" key="4">
    <source>
        <dbReference type="ARBA" id="ARBA00022519"/>
    </source>
</evidence>
<feature type="transmembrane region" description="Helical" evidence="9">
    <location>
        <begin position="100"/>
        <end position="122"/>
    </location>
</feature>
<evidence type="ECO:0000256" key="3">
    <source>
        <dbReference type="ARBA" id="ARBA00022475"/>
    </source>
</evidence>
<comment type="function">
    <text evidence="9">Part of the tripartite ATP-independent periplasmic (TRAP) transport system.</text>
</comment>
<reference evidence="11" key="1">
    <citation type="journal article" date="2015" name="MBio">
        <title>Eco-Evolutionary Dynamics of Episomes among Ecologically Cohesive Bacterial Populations.</title>
        <authorList>
            <person name="Xue H."/>
            <person name="Cordero O.X."/>
            <person name="Camas F.M."/>
            <person name="Trimble W."/>
            <person name="Meyer F."/>
            <person name="Guglielmini J."/>
            <person name="Rocha E.P."/>
            <person name="Polz M.F."/>
        </authorList>
    </citation>
    <scope>NUCLEOTIDE SEQUENCE</scope>
    <source>
        <strain evidence="11">FF_110</strain>
    </source>
</reference>
<dbReference type="EMBL" id="KP795650">
    <property type="protein sequence ID" value="AKN39493.1"/>
    <property type="molecule type" value="Genomic_DNA"/>
</dbReference>
<comment type="similarity">
    <text evidence="8 9">Belongs to the TRAP transporter small permease family.</text>
</comment>
<sequence length="199" mass="22706">MLAGMMCMLRQILTAYCRGINRFVYWIGFSASMLMPLLAATVAFEVFSRYVLGEPTIWAYDVSLFLFGYIAALGGALAQQNKAHINVDVLYLSVSIRVRSLFNLFTYSLAIFFLSVVLMMSFGKFEEALEFNYRRQSEWAPSMAHFWVMMMVASGSFIVQFTSDMVQDIYYLLTGKTLIEQEPEESEQQDTLIEQAGDV</sequence>
<keyword evidence="4 9" id="KW-0997">Cell inner membrane</keyword>
<evidence type="ECO:0000256" key="6">
    <source>
        <dbReference type="ARBA" id="ARBA00022989"/>
    </source>
</evidence>
<keyword evidence="2 9" id="KW-0813">Transport</keyword>
<evidence type="ECO:0000256" key="2">
    <source>
        <dbReference type="ARBA" id="ARBA00022448"/>
    </source>
</evidence>
<dbReference type="GO" id="GO:0022857">
    <property type="term" value="F:transmembrane transporter activity"/>
    <property type="evidence" value="ECO:0007669"/>
    <property type="project" value="UniProtKB-UniRule"/>
</dbReference>
<dbReference type="GO" id="GO:0005886">
    <property type="term" value="C:plasma membrane"/>
    <property type="evidence" value="ECO:0007669"/>
    <property type="project" value="UniProtKB-SubCell"/>
</dbReference>
<feature type="transmembrane region" description="Helical" evidence="9">
    <location>
        <begin position="23"/>
        <end position="44"/>
    </location>
</feature>
<proteinExistence type="inferred from homology"/>
<protein>
    <recommendedName>
        <fullName evidence="9">TRAP transporter small permease protein</fullName>
    </recommendedName>
</protein>
<keyword evidence="6 9" id="KW-1133">Transmembrane helix</keyword>
<keyword evidence="7 9" id="KW-0472">Membrane</keyword>
<feature type="transmembrane region" description="Helical" evidence="9">
    <location>
        <begin position="142"/>
        <end position="161"/>
    </location>
</feature>
<feature type="domain" description="Tripartite ATP-independent periplasmic transporters DctQ component" evidence="10">
    <location>
        <begin position="39"/>
        <end position="168"/>
    </location>
</feature>
<evidence type="ECO:0000256" key="7">
    <source>
        <dbReference type="ARBA" id="ARBA00023136"/>
    </source>
</evidence>
<evidence type="ECO:0000256" key="1">
    <source>
        <dbReference type="ARBA" id="ARBA00004429"/>
    </source>
</evidence>
<accession>A0A0H3ZSY2</accession>
<name>A0A0H3ZSY2_9VIBR</name>
<keyword evidence="3" id="KW-1003">Cell membrane</keyword>